<reference evidence="2 3" key="1">
    <citation type="journal article" date="2013" name="J. Microbiol.">
        <title>Mucilaginibacter ginsenosidivorax sp. nov., with ginsenoside converting activity isolated from sediment.</title>
        <authorList>
            <person name="Kim J.K."/>
            <person name="Choi T.E."/>
            <person name="Liu Q.M."/>
            <person name="Park H.Y."/>
            <person name="Yi T.H."/>
            <person name="Yoon M.H."/>
            <person name="Kim S.C."/>
            <person name="Im W.T."/>
        </authorList>
    </citation>
    <scope>NUCLEOTIDE SEQUENCE [LARGE SCALE GENOMIC DNA]</scope>
    <source>
        <strain evidence="2 3">KHI28</strain>
    </source>
</reference>
<sequence>MTGTKRKWQGFETSDLILWEILKENSKTNRRHPTEAENVMWQLLRNNKKGYKIRRQHAIDGYIADFVCLGKGLVIEVDGGYLLFTKEQDDLRTAVLNELGFDVIRFTNDQVLRYPQNVFLNIKEVLDKQPNRKI</sequence>
<dbReference type="OrthoDB" id="9798754at2"/>
<keyword evidence="2" id="KW-0255">Endonuclease</keyword>
<dbReference type="InterPro" id="IPR011335">
    <property type="entry name" value="Restrct_endonuc-II-like"/>
</dbReference>
<dbReference type="AlphaFoldDB" id="A0A5B8W414"/>
<dbReference type="EMBL" id="CP042437">
    <property type="protein sequence ID" value="QEC78137.1"/>
    <property type="molecule type" value="Genomic_DNA"/>
</dbReference>
<dbReference type="KEGG" id="mgk:FSB76_20150"/>
<dbReference type="Pfam" id="PF04480">
    <property type="entry name" value="DUF559"/>
    <property type="match status" value="1"/>
</dbReference>
<gene>
    <name evidence="2" type="ORF">FSB76_20150</name>
</gene>
<dbReference type="InterPro" id="IPR007569">
    <property type="entry name" value="DUF559"/>
</dbReference>
<evidence type="ECO:0000313" key="3">
    <source>
        <dbReference type="Proteomes" id="UP000321362"/>
    </source>
</evidence>
<keyword evidence="2" id="KW-0540">Nuclease</keyword>
<dbReference type="InterPro" id="IPR047216">
    <property type="entry name" value="Endonuclease_DUF559_bact"/>
</dbReference>
<accession>A0A5B8W414</accession>
<dbReference type="GO" id="GO:0004519">
    <property type="term" value="F:endonuclease activity"/>
    <property type="evidence" value="ECO:0007669"/>
    <property type="project" value="UniProtKB-KW"/>
</dbReference>
<feature type="domain" description="DUF559" evidence="1">
    <location>
        <begin position="22"/>
        <end position="126"/>
    </location>
</feature>
<organism evidence="2 3">
    <name type="scientific">Mucilaginibacter ginsenosidivorax</name>
    <dbReference type="NCBI Taxonomy" id="862126"/>
    <lineage>
        <taxon>Bacteria</taxon>
        <taxon>Pseudomonadati</taxon>
        <taxon>Bacteroidota</taxon>
        <taxon>Sphingobacteriia</taxon>
        <taxon>Sphingobacteriales</taxon>
        <taxon>Sphingobacteriaceae</taxon>
        <taxon>Mucilaginibacter</taxon>
    </lineage>
</organism>
<proteinExistence type="predicted"/>
<dbReference type="CDD" id="cd01038">
    <property type="entry name" value="Endonuclease_DUF559"/>
    <property type="match status" value="1"/>
</dbReference>
<evidence type="ECO:0000259" key="1">
    <source>
        <dbReference type="Pfam" id="PF04480"/>
    </source>
</evidence>
<dbReference type="RefSeq" id="WP_147056491.1">
    <property type="nucleotide sequence ID" value="NZ_CP042437.1"/>
</dbReference>
<evidence type="ECO:0000313" key="2">
    <source>
        <dbReference type="EMBL" id="QEC78137.1"/>
    </source>
</evidence>
<dbReference type="PANTHER" id="PTHR38590:SF1">
    <property type="entry name" value="BLL0828 PROTEIN"/>
    <property type="match status" value="1"/>
</dbReference>
<dbReference type="Proteomes" id="UP000321362">
    <property type="component" value="Chromosome"/>
</dbReference>
<keyword evidence="2" id="KW-0378">Hydrolase</keyword>
<keyword evidence="3" id="KW-1185">Reference proteome</keyword>
<dbReference type="Gene3D" id="3.40.960.10">
    <property type="entry name" value="VSR Endonuclease"/>
    <property type="match status" value="1"/>
</dbReference>
<protein>
    <submittedName>
        <fullName evidence="2">Endonuclease domain-containing protein</fullName>
    </submittedName>
</protein>
<dbReference type="PANTHER" id="PTHR38590">
    <property type="entry name" value="BLL0828 PROTEIN"/>
    <property type="match status" value="1"/>
</dbReference>
<name>A0A5B8W414_9SPHI</name>
<dbReference type="SUPFAM" id="SSF52980">
    <property type="entry name" value="Restriction endonuclease-like"/>
    <property type="match status" value="1"/>
</dbReference>